<feature type="signal peptide" evidence="1">
    <location>
        <begin position="1"/>
        <end position="16"/>
    </location>
</feature>
<reference evidence="2 3" key="1">
    <citation type="journal article" date="2011" name="J. Gen. Appl. Microbiol.">
        <title>Draft genome sequencing of the enigmatic basidiomycete Mixia osmundae.</title>
        <authorList>
            <person name="Nishida H."/>
            <person name="Nagatsuka Y."/>
            <person name="Sugiyama J."/>
        </authorList>
    </citation>
    <scope>NUCLEOTIDE SEQUENCE [LARGE SCALE GENOMIC DNA]</scope>
    <source>
        <strain evidence="3">CBS 9802 / IAM 14324 / JCM 22182 / KY 12970</strain>
    </source>
</reference>
<protein>
    <submittedName>
        <fullName evidence="2">Uncharacterized protein</fullName>
    </submittedName>
</protein>
<accession>G7E6Y1</accession>
<evidence type="ECO:0000313" key="3">
    <source>
        <dbReference type="Proteomes" id="UP000009131"/>
    </source>
</evidence>
<dbReference type="RefSeq" id="XP_014567595.1">
    <property type="nucleotide sequence ID" value="XM_014712109.1"/>
</dbReference>
<evidence type="ECO:0000313" key="2">
    <source>
        <dbReference type="EMBL" id="GAA98591.1"/>
    </source>
</evidence>
<comment type="caution">
    <text evidence="2">The sequence shown here is derived from an EMBL/GenBank/DDBJ whole genome shotgun (WGS) entry which is preliminary data.</text>
</comment>
<gene>
    <name evidence="2" type="primary">Mo05278</name>
    <name evidence="2" type="ORF">E5Q_05278</name>
</gene>
<dbReference type="EMBL" id="BABT02000153">
    <property type="protein sequence ID" value="GAA98591.1"/>
    <property type="molecule type" value="Genomic_DNA"/>
</dbReference>
<feature type="chain" id="PRO_5009955791" evidence="1">
    <location>
        <begin position="17"/>
        <end position="50"/>
    </location>
</feature>
<sequence>MFGLAAAILVSGASVANDQATKHDKRALVSCPPGYCPIDCEKVYCECAPC</sequence>
<keyword evidence="1" id="KW-0732">Signal</keyword>
<evidence type="ECO:0000256" key="1">
    <source>
        <dbReference type="SAM" id="SignalP"/>
    </source>
</evidence>
<dbReference type="AlphaFoldDB" id="G7E6Y1"/>
<dbReference type="InParanoid" id="G7E6Y1"/>
<reference evidence="2 3" key="2">
    <citation type="journal article" date="2012" name="Open Biol.">
        <title>Characteristics of nucleosomes and linker DNA regions on the genome of the basidiomycete Mixia osmundae revealed by mono- and dinucleosome mapping.</title>
        <authorList>
            <person name="Nishida H."/>
            <person name="Kondo S."/>
            <person name="Matsumoto T."/>
            <person name="Suzuki Y."/>
            <person name="Yoshikawa H."/>
            <person name="Taylor T.D."/>
            <person name="Sugiyama J."/>
        </authorList>
    </citation>
    <scope>NUCLEOTIDE SEQUENCE [LARGE SCALE GENOMIC DNA]</scope>
    <source>
        <strain evidence="3">CBS 9802 / IAM 14324 / JCM 22182 / KY 12970</strain>
    </source>
</reference>
<dbReference type="HOGENOM" id="CLU_207414_0_0_1"/>
<organism evidence="2 3">
    <name type="scientific">Mixia osmundae (strain CBS 9802 / IAM 14324 / JCM 22182 / KY 12970)</name>
    <dbReference type="NCBI Taxonomy" id="764103"/>
    <lineage>
        <taxon>Eukaryota</taxon>
        <taxon>Fungi</taxon>
        <taxon>Dikarya</taxon>
        <taxon>Basidiomycota</taxon>
        <taxon>Pucciniomycotina</taxon>
        <taxon>Mixiomycetes</taxon>
        <taxon>Mixiales</taxon>
        <taxon>Mixiaceae</taxon>
        <taxon>Mixia</taxon>
    </lineage>
</organism>
<proteinExistence type="predicted"/>
<name>G7E6Y1_MIXOS</name>
<dbReference type="Proteomes" id="UP000009131">
    <property type="component" value="Unassembled WGS sequence"/>
</dbReference>
<keyword evidence="3" id="KW-1185">Reference proteome</keyword>